<sequence>MLSSYSNDYSYSSSSNIYDSNDSNILNSSSSYSNSNTTNTSSNVNSSSSYSNLSTANTSNNINSSSSYSSSNTTNTSSNVNSSSSYSSSNTTNTSSNVNSSSSYSNSSTANNSNNVNNYSSYSNSSISNTSSNVNNLNSYNNSSTTNTSSNLINISSSKEINDAIQSALAQINQERVNNNLSPLELNNGINMLAQKRAEQIVTNFSHYDDQGPIYEDMLVTQTNLPVINAVENMGYIYNPGQTLSQNVNETVHDMFYNDEASGWGHRYSFAPMSITWTDFM</sequence>
<feature type="region of interest" description="Disordered" evidence="1">
    <location>
        <begin position="30"/>
        <end position="116"/>
    </location>
</feature>
<evidence type="ECO:0000313" key="3">
    <source>
        <dbReference type="Proteomes" id="UP001370590"/>
    </source>
</evidence>
<dbReference type="Gene3D" id="3.40.33.10">
    <property type="entry name" value="CAP"/>
    <property type="match status" value="1"/>
</dbReference>
<evidence type="ECO:0008006" key="4">
    <source>
        <dbReference type="Google" id="ProtNLM"/>
    </source>
</evidence>
<comment type="caution">
    <text evidence="2">The sequence shown here is derived from an EMBL/GenBank/DDBJ whole genome shotgun (WGS) entry which is preliminary data.</text>
</comment>
<dbReference type="SUPFAM" id="SSF55797">
    <property type="entry name" value="PR-1-like"/>
    <property type="match status" value="1"/>
</dbReference>
<dbReference type="EMBL" id="JAWMWH010000003">
    <property type="protein sequence ID" value="MEJ6400969.1"/>
    <property type="molecule type" value="Genomic_DNA"/>
</dbReference>
<evidence type="ECO:0000313" key="2">
    <source>
        <dbReference type="EMBL" id="MEJ6400969.1"/>
    </source>
</evidence>
<reference evidence="2 3" key="1">
    <citation type="submission" date="2023-10" db="EMBL/GenBank/DDBJ databases">
        <title>Nicoliella lavandulae sp. nov. isolated from Lavandula angustifolia flowers.</title>
        <authorList>
            <person name="Alcantara C."/>
            <person name="Zuniga M."/>
            <person name="Landete J.M."/>
            <person name="Monedero V."/>
        </authorList>
    </citation>
    <scope>NUCLEOTIDE SEQUENCE [LARGE SCALE GENOMIC DNA]</scope>
    <source>
        <strain evidence="2 3">Es01</strain>
    </source>
</reference>
<gene>
    <name evidence="2" type="ORF">R4146_07410</name>
</gene>
<name>A0ABU8SM80_9LACO</name>
<proteinExistence type="predicted"/>
<dbReference type="InterPro" id="IPR035940">
    <property type="entry name" value="CAP_sf"/>
</dbReference>
<feature type="region of interest" description="Disordered" evidence="1">
    <location>
        <begin position="1"/>
        <end position="20"/>
    </location>
</feature>
<keyword evidence="3" id="KW-1185">Reference proteome</keyword>
<evidence type="ECO:0000256" key="1">
    <source>
        <dbReference type="SAM" id="MobiDB-lite"/>
    </source>
</evidence>
<dbReference type="RefSeq" id="WP_339960818.1">
    <property type="nucleotide sequence ID" value="NZ_JAWMWH010000003.1"/>
</dbReference>
<protein>
    <recommendedName>
        <fullName evidence="4">SCP domain-containing protein</fullName>
    </recommendedName>
</protein>
<dbReference type="Proteomes" id="UP001370590">
    <property type="component" value="Unassembled WGS sequence"/>
</dbReference>
<organism evidence="2 3">
    <name type="scientific">Nicoliella lavandulae</name>
    <dbReference type="NCBI Taxonomy" id="3082954"/>
    <lineage>
        <taxon>Bacteria</taxon>
        <taxon>Bacillati</taxon>
        <taxon>Bacillota</taxon>
        <taxon>Bacilli</taxon>
        <taxon>Lactobacillales</taxon>
        <taxon>Lactobacillaceae</taxon>
        <taxon>Nicoliella</taxon>
    </lineage>
</organism>
<accession>A0ABU8SM80</accession>